<dbReference type="Proteomes" id="UP000231987">
    <property type="component" value="Unassembled WGS sequence"/>
</dbReference>
<feature type="domain" description="Amidase" evidence="1">
    <location>
        <begin position="12"/>
        <end position="422"/>
    </location>
</feature>
<dbReference type="NCBIfam" id="NF004622">
    <property type="entry name" value="PRK05962.1"/>
    <property type="match status" value="1"/>
</dbReference>
<evidence type="ECO:0000313" key="2">
    <source>
        <dbReference type="EMBL" id="PJR14256.1"/>
    </source>
</evidence>
<evidence type="ECO:0000259" key="1">
    <source>
        <dbReference type="Pfam" id="PF01425"/>
    </source>
</evidence>
<gene>
    <name evidence="2" type="ORF">CEJ86_17875</name>
</gene>
<sequence length="435" mass="45716">MPPSDMPCRDRLETVLARLDGRRNDECVFVKLYRERARAEADAAEGRRREGRSLGPLDGRIVSIKDLFDIAGEPTLAGSIIRRAAPPATADAAIVRRLRAAGAVIIGKSHMTEFAFTAVGLNPHYPVPGNAVDPSLIPGGSSSGAAVSAAEGTSEIAIGSDSGGSVRIPAALQGLVGFKPTARRVSLEGAFPLSPSLDSIGPLARTVADCAAADAVMAGETPRPLEPVPLAGLKLGIPEGALLQGLAPEIAAAFERSLQALSRAGAKLAACRIDDLLARFAEATAIGSLAGLEASRVHAGWLPDDNAPVDIRVKSTLRRRLTVPDAAIQDLLRTRQELMRAMDERLAPFDLTLLPTTPIPAVSIASVEEDRREYRRVEDLLLRNTQVANQFDLTAITLPMPGSSRPAGLMLMGRHGADAMLLGAAAAMEGLLKNG</sequence>
<dbReference type="InterPro" id="IPR000120">
    <property type="entry name" value="Amidase"/>
</dbReference>
<dbReference type="PANTHER" id="PTHR11895:SF176">
    <property type="entry name" value="AMIDASE AMID-RELATED"/>
    <property type="match status" value="1"/>
</dbReference>
<organism evidence="2 3">
    <name type="scientific">Rhizobium meliloti</name>
    <name type="common">Ensifer meliloti</name>
    <name type="synonym">Sinorhizobium meliloti</name>
    <dbReference type="NCBI Taxonomy" id="382"/>
    <lineage>
        <taxon>Bacteria</taxon>
        <taxon>Pseudomonadati</taxon>
        <taxon>Pseudomonadota</taxon>
        <taxon>Alphaproteobacteria</taxon>
        <taxon>Hyphomicrobiales</taxon>
        <taxon>Rhizobiaceae</taxon>
        <taxon>Sinorhizobium/Ensifer group</taxon>
        <taxon>Sinorhizobium</taxon>
    </lineage>
</organism>
<reference evidence="2 3" key="1">
    <citation type="submission" date="2017-06" db="EMBL/GenBank/DDBJ databases">
        <title>Ensifer strains isolated from leguminous trees and herbs display diverse denitrification phenotypes with some acting as strong N2O sinks.</title>
        <authorList>
            <person name="Woliy K."/>
            <person name="Mania D."/>
            <person name="Bakken L.R."/>
            <person name="Frostegard A."/>
        </authorList>
    </citation>
    <scope>NUCLEOTIDE SEQUENCE [LARGE SCALE GENOMIC DNA]</scope>
    <source>
        <strain evidence="2 3">AC50a</strain>
    </source>
</reference>
<dbReference type="Pfam" id="PF01425">
    <property type="entry name" value="Amidase"/>
    <property type="match status" value="1"/>
</dbReference>
<comment type="caution">
    <text evidence="2">The sequence shown here is derived from an EMBL/GenBank/DDBJ whole genome shotgun (WGS) entry which is preliminary data.</text>
</comment>
<dbReference type="PANTHER" id="PTHR11895">
    <property type="entry name" value="TRANSAMIDASE"/>
    <property type="match status" value="1"/>
</dbReference>
<dbReference type="EMBL" id="NJGD01000007">
    <property type="protein sequence ID" value="PJR14256.1"/>
    <property type="molecule type" value="Genomic_DNA"/>
</dbReference>
<dbReference type="InterPro" id="IPR023631">
    <property type="entry name" value="Amidase_dom"/>
</dbReference>
<dbReference type="Gene3D" id="3.90.1300.10">
    <property type="entry name" value="Amidase signature (AS) domain"/>
    <property type="match status" value="1"/>
</dbReference>
<dbReference type="EC" id="3.5.1.4" evidence="2"/>
<accession>A0A2J0Z154</accession>
<dbReference type="GO" id="GO:0004040">
    <property type="term" value="F:amidase activity"/>
    <property type="evidence" value="ECO:0007669"/>
    <property type="project" value="UniProtKB-EC"/>
</dbReference>
<dbReference type="AlphaFoldDB" id="A0A2J0Z154"/>
<keyword evidence="2" id="KW-0378">Hydrolase</keyword>
<proteinExistence type="predicted"/>
<dbReference type="InterPro" id="IPR036928">
    <property type="entry name" value="AS_sf"/>
</dbReference>
<evidence type="ECO:0000313" key="3">
    <source>
        <dbReference type="Proteomes" id="UP000231987"/>
    </source>
</evidence>
<dbReference type="RefSeq" id="WP_100672765.1">
    <property type="nucleotide sequence ID" value="NZ_NJGD01000007.1"/>
</dbReference>
<name>A0A2J0Z154_RHIML</name>
<protein>
    <submittedName>
        <fullName evidence="2">Amidase</fullName>
        <ecNumber evidence="2">3.5.1.4</ecNumber>
    </submittedName>
</protein>
<dbReference type="SUPFAM" id="SSF75304">
    <property type="entry name" value="Amidase signature (AS) enzymes"/>
    <property type="match status" value="1"/>
</dbReference>